<feature type="transmembrane region" description="Helical" evidence="6">
    <location>
        <begin position="12"/>
        <end position="37"/>
    </location>
</feature>
<evidence type="ECO:0000256" key="6">
    <source>
        <dbReference type="SAM" id="Phobius"/>
    </source>
</evidence>
<dbReference type="NCBIfam" id="TIGR03061">
    <property type="entry name" value="pip_yhgE_Nterm"/>
    <property type="match status" value="1"/>
</dbReference>
<feature type="transmembrane region" description="Helical" evidence="6">
    <location>
        <begin position="284"/>
        <end position="304"/>
    </location>
</feature>
<name>A0A0M2P4U7_STACC</name>
<protein>
    <submittedName>
        <fullName evidence="8">Phage infection protein</fullName>
    </submittedName>
</protein>
<reference evidence="8 9" key="1">
    <citation type="submission" date="2015-03" db="EMBL/GenBank/DDBJ databases">
        <title>Genome Assembly of Staphylococcus cohnii subsp. cohnii strain G22B2.</title>
        <authorList>
            <person name="Nair G."/>
            <person name="Kaur G."/>
            <person name="Khatri I."/>
            <person name="Singh N.K."/>
            <person name="Sathyabama S."/>
            <person name="Maurya S.K."/>
            <person name="Subramanian S."/>
            <person name="Agrewala J.N."/>
            <person name="Mayilraj S."/>
        </authorList>
    </citation>
    <scope>NUCLEOTIDE SEQUENCE [LARGE SCALE GENOMIC DNA]</scope>
    <source>
        <strain evidence="8 9">G22B2</strain>
    </source>
</reference>
<accession>A0A0M2P4U7</accession>
<comment type="caution">
    <text evidence="8">The sequence shown here is derived from an EMBL/GenBank/DDBJ whole genome shotgun (WGS) entry which is preliminary data.</text>
</comment>
<dbReference type="Proteomes" id="UP000034455">
    <property type="component" value="Unassembled WGS sequence"/>
</dbReference>
<feature type="transmembrane region" description="Helical" evidence="6">
    <location>
        <begin position="356"/>
        <end position="376"/>
    </location>
</feature>
<dbReference type="EMBL" id="LAKJ01000002">
    <property type="protein sequence ID" value="KKI65245.1"/>
    <property type="molecule type" value="Genomic_DNA"/>
</dbReference>
<feature type="domain" description="ABC-2 type transporter transmembrane" evidence="7">
    <location>
        <begin position="18"/>
        <end position="456"/>
    </location>
</feature>
<evidence type="ECO:0000313" key="9">
    <source>
        <dbReference type="Proteomes" id="UP000034455"/>
    </source>
</evidence>
<evidence type="ECO:0000313" key="8">
    <source>
        <dbReference type="EMBL" id="KKI65245.1"/>
    </source>
</evidence>
<dbReference type="InterPro" id="IPR017501">
    <property type="entry name" value="Phage_infect_YhgE_C"/>
</dbReference>
<proteinExistence type="predicted"/>
<dbReference type="RefSeq" id="WP_019469169.1">
    <property type="nucleotide sequence ID" value="NZ_BKAS01000001.1"/>
</dbReference>
<keyword evidence="2 6" id="KW-0812">Transmembrane</keyword>
<dbReference type="GO" id="GO:0016020">
    <property type="term" value="C:membrane"/>
    <property type="evidence" value="ECO:0007669"/>
    <property type="project" value="UniProtKB-SubCell"/>
</dbReference>
<keyword evidence="3 6" id="KW-1133">Transmembrane helix</keyword>
<evidence type="ECO:0000256" key="2">
    <source>
        <dbReference type="ARBA" id="ARBA00022692"/>
    </source>
</evidence>
<dbReference type="InterPro" id="IPR013525">
    <property type="entry name" value="ABC2_TM"/>
</dbReference>
<feature type="transmembrane region" description="Helical" evidence="6">
    <location>
        <begin position="439"/>
        <end position="464"/>
    </location>
</feature>
<feature type="coiled-coil region" evidence="5">
    <location>
        <begin position="222"/>
        <end position="249"/>
    </location>
</feature>
<organism evidence="8 9">
    <name type="scientific">Staphylococcus cohnii subsp. cohnii</name>
    <dbReference type="NCBI Taxonomy" id="74704"/>
    <lineage>
        <taxon>Bacteria</taxon>
        <taxon>Bacillati</taxon>
        <taxon>Bacillota</taxon>
        <taxon>Bacilli</taxon>
        <taxon>Bacillales</taxon>
        <taxon>Staphylococcaceae</taxon>
        <taxon>Staphylococcus</taxon>
        <taxon>Staphylococcus cohnii species complex</taxon>
    </lineage>
</organism>
<dbReference type="PANTHER" id="PTHR43077:SF5">
    <property type="entry name" value="PHAGE INFECTION PROTEIN"/>
    <property type="match status" value="1"/>
</dbReference>
<evidence type="ECO:0000256" key="4">
    <source>
        <dbReference type="ARBA" id="ARBA00023136"/>
    </source>
</evidence>
<feature type="transmembrane region" description="Helical" evidence="6">
    <location>
        <begin position="324"/>
        <end position="344"/>
    </location>
</feature>
<sequence length="477" mass="52910">MLNEFKFIFKNKMLVVSLIAISLISLLYVALFVGSMWDPYDKTENLKISVVNHDEKATLNNKDITIGDDLVDKLKDNDKFDFQVVSEKEANKQLNRGESVGTIIVPKNASSNATTILDENPKKINLETKVNPGSSYTGSQSANSAINTVTESIKDNIRSNYLSELFASAKKSQSGYQDTSEALGQMSDAETELIDGNQQVTDGIQQMAPMVGQPAQKLLSGNQQVTDGLKELQANNDELKSKIDDAVSQQNNVSFESENEKALNDVTKVKENNPTNADEYGATIVPYMASVSLFVGALSFSAIYPLRKTIDKSTTSVRQALGKFALYIVQGALSALFMSSWVLFVFNMSVGNVWKFILVGLLWAIAAITITSFLTLFLDRIGLFISMILLILQLSASEGMFPIELSATFYRWIHPFSPMSYAIQGYREAIFTNAGHFDFGFVVALLIGIIVVMMILQYLVLLWFNKRDKLPLSIEFK</sequence>
<dbReference type="PANTHER" id="PTHR43077">
    <property type="entry name" value="TRANSPORT PERMEASE YVFS-RELATED"/>
    <property type="match status" value="1"/>
</dbReference>
<dbReference type="GeneID" id="58096387"/>
<dbReference type="AlphaFoldDB" id="A0A0M2P4U7"/>
<dbReference type="InterPro" id="IPR051328">
    <property type="entry name" value="T7SS_ABC-Transporter"/>
</dbReference>
<dbReference type="GO" id="GO:0140359">
    <property type="term" value="F:ABC-type transporter activity"/>
    <property type="evidence" value="ECO:0007669"/>
    <property type="project" value="InterPro"/>
</dbReference>
<dbReference type="PATRIC" id="fig|74704.6.peg.1236"/>
<evidence type="ECO:0000256" key="5">
    <source>
        <dbReference type="SAM" id="Coils"/>
    </source>
</evidence>
<dbReference type="InterPro" id="IPR017500">
    <property type="entry name" value="Phage_infect_YhgE_N"/>
</dbReference>
<evidence type="ECO:0000259" key="7">
    <source>
        <dbReference type="Pfam" id="PF12698"/>
    </source>
</evidence>
<dbReference type="Pfam" id="PF12698">
    <property type="entry name" value="ABC2_membrane_3"/>
    <property type="match status" value="1"/>
</dbReference>
<comment type="subcellular location">
    <subcellularLocation>
        <location evidence="1">Membrane</location>
        <topology evidence="1">Multi-pass membrane protein</topology>
    </subcellularLocation>
</comment>
<gene>
    <name evidence="8" type="ORF">UF66_1202</name>
</gene>
<keyword evidence="5" id="KW-0175">Coiled coil</keyword>
<evidence type="ECO:0000256" key="3">
    <source>
        <dbReference type="ARBA" id="ARBA00022989"/>
    </source>
</evidence>
<feature type="transmembrane region" description="Helical" evidence="6">
    <location>
        <begin position="383"/>
        <end position="403"/>
    </location>
</feature>
<evidence type="ECO:0000256" key="1">
    <source>
        <dbReference type="ARBA" id="ARBA00004141"/>
    </source>
</evidence>
<keyword evidence="4 6" id="KW-0472">Membrane</keyword>
<dbReference type="Gene3D" id="3.40.1710.10">
    <property type="entry name" value="abc type-2 transporter like domain"/>
    <property type="match status" value="1"/>
</dbReference>
<dbReference type="NCBIfam" id="TIGR03062">
    <property type="entry name" value="pip_yhgE_Cterm"/>
    <property type="match status" value="1"/>
</dbReference>